<dbReference type="EMBL" id="CM042011">
    <property type="protein sequence ID" value="KAI3766799.1"/>
    <property type="molecule type" value="Genomic_DNA"/>
</dbReference>
<comment type="caution">
    <text evidence="1">The sequence shown here is derived from an EMBL/GenBank/DDBJ whole genome shotgun (WGS) entry which is preliminary data.</text>
</comment>
<protein>
    <submittedName>
        <fullName evidence="1">Uncharacterized protein</fullName>
    </submittedName>
</protein>
<name>A0ACB9F6C7_CICIN</name>
<evidence type="ECO:0000313" key="1">
    <source>
        <dbReference type="EMBL" id="KAI3766799.1"/>
    </source>
</evidence>
<dbReference type="Proteomes" id="UP001055811">
    <property type="component" value="Linkage Group LG03"/>
</dbReference>
<accession>A0ACB9F6C7</accession>
<keyword evidence="2" id="KW-1185">Reference proteome</keyword>
<reference evidence="1 2" key="2">
    <citation type="journal article" date="2022" name="Mol. Ecol. Resour.">
        <title>The genomes of chicory, endive, great burdock and yacon provide insights into Asteraceae paleo-polyploidization history and plant inulin production.</title>
        <authorList>
            <person name="Fan W."/>
            <person name="Wang S."/>
            <person name="Wang H."/>
            <person name="Wang A."/>
            <person name="Jiang F."/>
            <person name="Liu H."/>
            <person name="Zhao H."/>
            <person name="Xu D."/>
            <person name="Zhang Y."/>
        </authorList>
    </citation>
    <scope>NUCLEOTIDE SEQUENCE [LARGE SCALE GENOMIC DNA]</scope>
    <source>
        <strain evidence="2">cv. Punajuju</strain>
        <tissue evidence="1">Leaves</tissue>
    </source>
</reference>
<proteinExistence type="predicted"/>
<reference evidence="2" key="1">
    <citation type="journal article" date="2022" name="Mol. Ecol. Resour.">
        <title>The genomes of chicory, endive, great burdock and yacon provide insights into Asteraceae palaeo-polyploidization history and plant inulin production.</title>
        <authorList>
            <person name="Fan W."/>
            <person name="Wang S."/>
            <person name="Wang H."/>
            <person name="Wang A."/>
            <person name="Jiang F."/>
            <person name="Liu H."/>
            <person name="Zhao H."/>
            <person name="Xu D."/>
            <person name="Zhang Y."/>
        </authorList>
    </citation>
    <scope>NUCLEOTIDE SEQUENCE [LARGE SCALE GENOMIC DNA]</scope>
    <source>
        <strain evidence="2">cv. Punajuju</strain>
    </source>
</reference>
<sequence>MNLRNGSNAITTKIYVAKRTFTVLRHSHPAKRNPQQSAVLGLSLYIITTSNPCLIIISNFYTQLITQQSQFSFSFSQIESAHFLSCFIFSVRRSLISGLTFRRLTGSSVMMGVTNRCSHTSHITEIIITSFFRHKL</sequence>
<evidence type="ECO:0000313" key="2">
    <source>
        <dbReference type="Proteomes" id="UP001055811"/>
    </source>
</evidence>
<gene>
    <name evidence="1" type="ORF">L2E82_16872</name>
</gene>
<organism evidence="1 2">
    <name type="scientific">Cichorium intybus</name>
    <name type="common">Chicory</name>
    <dbReference type="NCBI Taxonomy" id="13427"/>
    <lineage>
        <taxon>Eukaryota</taxon>
        <taxon>Viridiplantae</taxon>
        <taxon>Streptophyta</taxon>
        <taxon>Embryophyta</taxon>
        <taxon>Tracheophyta</taxon>
        <taxon>Spermatophyta</taxon>
        <taxon>Magnoliopsida</taxon>
        <taxon>eudicotyledons</taxon>
        <taxon>Gunneridae</taxon>
        <taxon>Pentapetalae</taxon>
        <taxon>asterids</taxon>
        <taxon>campanulids</taxon>
        <taxon>Asterales</taxon>
        <taxon>Asteraceae</taxon>
        <taxon>Cichorioideae</taxon>
        <taxon>Cichorieae</taxon>
        <taxon>Cichoriinae</taxon>
        <taxon>Cichorium</taxon>
    </lineage>
</organism>